<sequence>MLIVFFFAFVILVNTSKCPDNTIHADFNPGICYYFGGQNMTFKKAEKDCQNNYANLIRTRNMIDDMVLSQQAFLYFKSNFTSDFWFGLRKMDNNIWAWTDGTELEYPNWGYDEPNPDMNCGAMAFAGGKWSAQNCSTEKPFVCSFKAENLNIGN</sequence>
<dbReference type="Proteomes" id="UP000887580">
    <property type="component" value="Unplaced"/>
</dbReference>
<dbReference type="WBParaSite" id="PS1159_v2.g10525.t1">
    <property type="protein sequence ID" value="PS1159_v2.g10525.t1"/>
    <property type="gene ID" value="PS1159_v2.g10525"/>
</dbReference>
<name>A0AC35ESY3_9BILA</name>
<evidence type="ECO:0000313" key="1">
    <source>
        <dbReference type="Proteomes" id="UP000887580"/>
    </source>
</evidence>
<proteinExistence type="predicted"/>
<organism evidence="1 2">
    <name type="scientific">Panagrolaimus sp. PS1159</name>
    <dbReference type="NCBI Taxonomy" id="55785"/>
    <lineage>
        <taxon>Eukaryota</taxon>
        <taxon>Metazoa</taxon>
        <taxon>Ecdysozoa</taxon>
        <taxon>Nematoda</taxon>
        <taxon>Chromadorea</taxon>
        <taxon>Rhabditida</taxon>
        <taxon>Tylenchina</taxon>
        <taxon>Panagrolaimomorpha</taxon>
        <taxon>Panagrolaimoidea</taxon>
        <taxon>Panagrolaimidae</taxon>
        <taxon>Panagrolaimus</taxon>
    </lineage>
</organism>
<reference evidence="2" key="1">
    <citation type="submission" date="2022-11" db="UniProtKB">
        <authorList>
            <consortium name="WormBaseParasite"/>
        </authorList>
    </citation>
    <scope>IDENTIFICATION</scope>
</reference>
<protein>
    <submittedName>
        <fullName evidence="2">C-type lectin domain-containing protein</fullName>
    </submittedName>
</protein>
<evidence type="ECO:0000313" key="2">
    <source>
        <dbReference type="WBParaSite" id="PS1159_v2.g10525.t1"/>
    </source>
</evidence>
<accession>A0AC35ESY3</accession>